<reference evidence="2" key="2">
    <citation type="submission" date="2025-08" db="UniProtKB">
        <authorList>
            <consortium name="RefSeq"/>
        </authorList>
    </citation>
    <scope>IDENTIFICATION</scope>
</reference>
<organism evidence="2">
    <name type="scientific">Aspergillus niger</name>
    <dbReference type="NCBI Taxonomy" id="5061"/>
    <lineage>
        <taxon>Eukaryota</taxon>
        <taxon>Fungi</taxon>
        <taxon>Dikarya</taxon>
        <taxon>Ascomycota</taxon>
        <taxon>Pezizomycotina</taxon>
        <taxon>Eurotiomycetes</taxon>
        <taxon>Eurotiomycetidae</taxon>
        <taxon>Eurotiales</taxon>
        <taxon>Aspergillaceae</taxon>
        <taxon>Aspergillus</taxon>
        <taxon>Aspergillus subgen. Circumdati</taxon>
    </lineage>
</organism>
<dbReference type="AlphaFoldDB" id="A0AAJ8BNE3"/>
<feature type="region of interest" description="Disordered" evidence="1">
    <location>
        <begin position="146"/>
        <end position="187"/>
    </location>
</feature>
<protein>
    <submittedName>
        <fullName evidence="2">Uncharacterized protein</fullName>
    </submittedName>
</protein>
<accession>A0AAJ8BNE3</accession>
<feature type="compositionally biased region" description="Polar residues" evidence="1">
    <location>
        <begin position="173"/>
        <end position="187"/>
    </location>
</feature>
<sequence>MCYAASFGLLKLDARTEEQLIEEFRELTSKIPITVTIWYRGIENATLTKSQTHASSKMHQISHQRQEIWYVPSPGGFTINIPYRYTSLASPTITTTPGINSHHEHHHQPPPEQPPSSSPLPAPSPPGHYHHLRHYLYSHSAPPIPEAVHPAAHSSSAPLAAASRELDPPRPVTRTSTCAPYTNIYQR</sequence>
<dbReference type="KEGG" id="ang:An02g07450"/>
<name>A0AAJ8BNE3_ASPNG</name>
<feature type="compositionally biased region" description="Low complexity" evidence="1">
    <location>
        <begin position="147"/>
        <end position="163"/>
    </location>
</feature>
<dbReference type="VEuPathDB" id="FungiDB:An02g07450"/>
<gene>
    <name evidence="2" type="ORF">An02g07450</name>
</gene>
<dbReference type="RefSeq" id="XP_059600013.1">
    <property type="nucleotide sequence ID" value="XM_059746412.1"/>
</dbReference>
<feature type="compositionally biased region" description="Pro residues" evidence="1">
    <location>
        <begin position="110"/>
        <end position="126"/>
    </location>
</feature>
<feature type="region of interest" description="Disordered" evidence="1">
    <location>
        <begin position="92"/>
        <end position="131"/>
    </location>
</feature>
<evidence type="ECO:0000313" key="2">
    <source>
        <dbReference type="RefSeq" id="XP_059600013.1"/>
    </source>
</evidence>
<reference evidence="2" key="1">
    <citation type="submission" date="2025-02" db="EMBL/GenBank/DDBJ databases">
        <authorList>
            <consortium name="NCBI Genome Project"/>
        </authorList>
    </citation>
    <scope>NUCLEOTIDE SEQUENCE</scope>
</reference>
<proteinExistence type="predicted"/>
<evidence type="ECO:0000256" key="1">
    <source>
        <dbReference type="SAM" id="MobiDB-lite"/>
    </source>
</evidence>
<dbReference type="GeneID" id="84590384"/>